<evidence type="ECO:0000256" key="4">
    <source>
        <dbReference type="SAM" id="MobiDB-lite"/>
    </source>
</evidence>
<sequence>MIQNHQTLQHLSFSGLSVITQLSSQGIDPDAFSHCLVGNGGGGGILVLDQIIEPTMVYTPLIQSQTTNDWDDYSRYVNPDGVDLSHGIYGHGYAPYGPYSPDVSPMPTVGQYGELYGAQHYQYPTSYFPPMTPTTPYSPTPPKGEITTTKEEHALSFDTTKGNPNGVKRNTASTPVRPTSYQNLSFNPNGTYRRGFCCLQPQVEVKSFPAEAINPLACNTDGTYIVVGGGVSGHIYLWGVATSRLLKKWHRRYRPVTCLVFSNDQSLLISGSEDGTVRVWSLLIFTGHALPVTDIVKGYGGSNAIILSVSLDRTCKLHQIQGNMFFYAGGRDGKIYIAELNAQVTSNNNNNNNNNNYGLHIIGTSKHYFKVQSRK</sequence>
<evidence type="ECO:0000256" key="3">
    <source>
        <dbReference type="PROSITE-ProRule" id="PRU00221"/>
    </source>
</evidence>
<dbReference type="PANTHER" id="PTHR18763:SF0">
    <property type="entry name" value="WD REPEAT-CONTAINING PROTEIN 18"/>
    <property type="match status" value="1"/>
</dbReference>
<dbReference type="PROSITE" id="PS50082">
    <property type="entry name" value="WD_REPEATS_2"/>
    <property type="match status" value="1"/>
</dbReference>
<dbReference type="EMBL" id="OX465080">
    <property type="protein sequence ID" value="CAI9280958.1"/>
    <property type="molecule type" value="Genomic_DNA"/>
</dbReference>
<keyword evidence="6" id="KW-1185">Reference proteome</keyword>
<dbReference type="AlphaFoldDB" id="A0AA35YVD2"/>
<feature type="region of interest" description="Disordered" evidence="4">
    <location>
        <begin position="156"/>
        <end position="182"/>
    </location>
</feature>
<dbReference type="GO" id="GO:0006364">
    <property type="term" value="P:rRNA processing"/>
    <property type="evidence" value="ECO:0007669"/>
    <property type="project" value="TreeGrafter"/>
</dbReference>
<feature type="compositionally biased region" description="Polar residues" evidence="4">
    <location>
        <begin position="157"/>
        <end position="182"/>
    </location>
</feature>
<accession>A0AA35YVD2</accession>
<dbReference type="SUPFAM" id="SSF50630">
    <property type="entry name" value="Acid proteases"/>
    <property type="match status" value="1"/>
</dbReference>
<dbReference type="InterPro" id="IPR021109">
    <property type="entry name" value="Peptidase_aspartic_dom_sf"/>
</dbReference>
<feature type="repeat" description="WD" evidence="3">
    <location>
        <begin position="256"/>
        <end position="282"/>
    </location>
</feature>
<dbReference type="Gene3D" id="2.130.10.10">
    <property type="entry name" value="YVTN repeat-like/Quinoprotein amine dehydrogenase"/>
    <property type="match status" value="1"/>
</dbReference>
<dbReference type="InterPro" id="IPR001680">
    <property type="entry name" value="WD40_rpt"/>
</dbReference>
<dbReference type="SMART" id="SM00320">
    <property type="entry name" value="WD40"/>
    <property type="match status" value="2"/>
</dbReference>
<organism evidence="5 6">
    <name type="scientific">Lactuca saligna</name>
    <name type="common">Willowleaf lettuce</name>
    <dbReference type="NCBI Taxonomy" id="75948"/>
    <lineage>
        <taxon>Eukaryota</taxon>
        <taxon>Viridiplantae</taxon>
        <taxon>Streptophyta</taxon>
        <taxon>Embryophyta</taxon>
        <taxon>Tracheophyta</taxon>
        <taxon>Spermatophyta</taxon>
        <taxon>Magnoliopsida</taxon>
        <taxon>eudicotyledons</taxon>
        <taxon>Gunneridae</taxon>
        <taxon>Pentapetalae</taxon>
        <taxon>asterids</taxon>
        <taxon>campanulids</taxon>
        <taxon>Asterales</taxon>
        <taxon>Asteraceae</taxon>
        <taxon>Cichorioideae</taxon>
        <taxon>Cichorieae</taxon>
        <taxon>Lactucinae</taxon>
        <taxon>Lactuca</taxon>
    </lineage>
</organism>
<dbReference type="SUPFAM" id="SSF50978">
    <property type="entry name" value="WD40 repeat-like"/>
    <property type="match status" value="1"/>
</dbReference>
<keyword evidence="1 3" id="KW-0853">WD repeat</keyword>
<dbReference type="PROSITE" id="PS50294">
    <property type="entry name" value="WD_REPEATS_REGION"/>
    <property type="match status" value="1"/>
</dbReference>
<dbReference type="GO" id="GO:0120330">
    <property type="term" value="C:rixosome complex"/>
    <property type="evidence" value="ECO:0007669"/>
    <property type="project" value="TreeGrafter"/>
</dbReference>
<dbReference type="InterPro" id="IPR036322">
    <property type="entry name" value="WD40_repeat_dom_sf"/>
</dbReference>
<protein>
    <submittedName>
        <fullName evidence="5">Uncharacterized protein</fullName>
    </submittedName>
</protein>
<evidence type="ECO:0000313" key="5">
    <source>
        <dbReference type="EMBL" id="CAI9280958.1"/>
    </source>
</evidence>
<dbReference type="GO" id="GO:0006261">
    <property type="term" value="P:DNA-templated DNA replication"/>
    <property type="evidence" value="ECO:0007669"/>
    <property type="project" value="TreeGrafter"/>
</dbReference>
<evidence type="ECO:0000256" key="1">
    <source>
        <dbReference type="ARBA" id="ARBA00022574"/>
    </source>
</evidence>
<dbReference type="InterPro" id="IPR015943">
    <property type="entry name" value="WD40/YVTN_repeat-like_dom_sf"/>
</dbReference>
<dbReference type="GO" id="GO:0005656">
    <property type="term" value="C:nuclear pre-replicative complex"/>
    <property type="evidence" value="ECO:0007669"/>
    <property type="project" value="TreeGrafter"/>
</dbReference>
<gene>
    <name evidence="5" type="ORF">LSALG_LOCUS20680</name>
</gene>
<reference evidence="5" key="1">
    <citation type="submission" date="2023-04" db="EMBL/GenBank/DDBJ databases">
        <authorList>
            <person name="Vijverberg K."/>
            <person name="Xiong W."/>
            <person name="Schranz E."/>
        </authorList>
    </citation>
    <scope>NUCLEOTIDE SEQUENCE</scope>
</reference>
<evidence type="ECO:0000313" key="6">
    <source>
        <dbReference type="Proteomes" id="UP001177003"/>
    </source>
</evidence>
<dbReference type="Proteomes" id="UP001177003">
    <property type="component" value="Chromosome 4"/>
</dbReference>
<name>A0AA35YVD2_LACSI</name>
<dbReference type="InterPro" id="IPR045227">
    <property type="entry name" value="WDR18/Ipi3/RID3"/>
</dbReference>
<evidence type="ECO:0000256" key="2">
    <source>
        <dbReference type="ARBA" id="ARBA00022737"/>
    </source>
</evidence>
<proteinExistence type="predicted"/>
<dbReference type="Pfam" id="PF00400">
    <property type="entry name" value="WD40"/>
    <property type="match status" value="2"/>
</dbReference>
<dbReference type="PANTHER" id="PTHR18763">
    <property type="entry name" value="WD-REPEAT PROTEIN 18"/>
    <property type="match status" value="1"/>
</dbReference>
<keyword evidence="2" id="KW-0677">Repeat</keyword>